<dbReference type="Pfam" id="PF20246">
    <property type="entry name" value="DUF6601"/>
    <property type="match status" value="1"/>
</dbReference>
<keyword evidence="2" id="KW-0472">Membrane</keyword>
<protein>
    <submittedName>
        <fullName evidence="3">Uncharacterized protein</fullName>
    </submittedName>
</protein>
<evidence type="ECO:0000313" key="3">
    <source>
        <dbReference type="EMBL" id="KAF7512836.1"/>
    </source>
</evidence>
<keyword evidence="4" id="KW-1185">Reference proteome</keyword>
<keyword evidence="2" id="KW-1133">Transmembrane helix</keyword>
<dbReference type="OrthoDB" id="5086500at2759"/>
<accession>A0A8H7ATF0</accession>
<dbReference type="AlphaFoldDB" id="A0A8H7ATF0"/>
<dbReference type="Proteomes" id="UP000606974">
    <property type="component" value="Unassembled WGS sequence"/>
</dbReference>
<feature type="compositionally biased region" description="Polar residues" evidence="1">
    <location>
        <begin position="18"/>
        <end position="27"/>
    </location>
</feature>
<keyword evidence="2" id="KW-0812">Transmembrane</keyword>
<organism evidence="3 4">
    <name type="scientific">Endocarpon pusillum</name>
    <dbReference type="NCBI Taxonomy" id="364733"/>
    <lineage>
        <taxon>Eukaryota</taxon>
        <taxon>Fungi</taxon>
        <taxon>Dikarya</taxon>
        <taxon>Ascomycota</taxon>
        <taxon>Pezizomycotina</taxon>
        <taxon>Eurotiomycetes</taxon>
        <taxon>Chaetothyriomycetidae</taxon>
        <taxon>Verrucariales</taxon>
        <taxon>Verrucariaceae</taxon>
        <taxon>Endocarpon</taxon>
    </lineage>
</organism>
<gene>
    <name evidence="3" type="ORF">GJ744_011939</name>
</gene>
<feature type="transmembrane region" description="Helical" evidence="2">
    <location>
        <begin position="258"/>
        <end position="277"/>
    </location>
</feature>
<sequence length="350" mass="40850">MKQSLRPPFSPPCIPAQNHLSTNQSVLPPTGAIKQQPPQIATGVSAEVLESLPTITRTTDQQVVLVAEDVEEFLRNDLNVSRLNSIHGYLWMTGRPLNARPLQRQKMMGKDIILTEQLDLHLLHFSNRLLVKPLPEYLLDFSFWERYLCESKELHETACGLLLSYIWLICSPLDMKLAHELGLVPLDRKWPWWKTFVAEFYTRIDVNALDKVNKRFQFGELRLGRINSIYRIRFFFTHSIRGYLYGYNRYAVFLERKFAWLLGVFVYFSLVLSAMQVGTIVPPLNANQVFQRATYGFVVFSIMVVVFFLGFIAIVFVWTFLFNMVAAVWHSRQKRLEREQLRRKREGKGQ</sequence>
<feature type="region of interest" description="Disordered" evidence="1">
    <location>
        <begin position="1"/>
        <end position="36"/>
    </location>
</feature>
<dbReference type="InterPro" id="IPR046536">
    <property type="entry name" value="DUF6601"/>
</dbReference>
<name>A0A8H7ATF0_9EURO</name>
<feature type="transmembrane region" description="Helical" evidence="2">
    <location>
        <begin position="297"/>
        <end position="329"/>
    </location>
</feature>
<dbReference type="PANTHER" id="PTHR34414">
    <property type="entry name" value="HET DOMAIN-CONTAINING PROTEIN-RELATED"/>
    <property type="match status" value="1"/>
</dbReference>
<reference evidence="3" key="1">
    <citation type="submission" date="2020-02" db="EMBL/GenBank/DDBJ databases">
        <authorList>
            <person name="Palmer J.M."/>
        </authorList>
    </citation>
    <scope>NUCLEOTIDE SEQUENCE</scope>
    <source>
        <strain evidence="3">EPUS1.4</strain>
        <tissue evidence="3">Thallus</tissue>
    </source>
</reference>
<evidence type="ECO:0000256" key="2">
    <source>
        <dbReference type="SAM" id="Phobius"/>
    </source>
</evidence>
<evidence type="ECO:0000256" key="1">
    <source>
        <dbReference type="SAM" id="MobiDB-lite"/>
    </source>
</evidence>
<dbReference type="EMBL" id="JAACFV010000009">
    <property type="protein sequence ID" value="KAF7512836.1"/>
    <property type="molecule type" value="Genomic_DNA"/>
</dbReference>
<evidence type="ECO:0000313" key="4">
    <source>
        <dbReference type="Proteomes" id="UP000606974"/>
    </source>
</evidence>
<dbReference type="PANTHER" id="PTHR34414:SF1">
    <property type="entry name" value="SUBTILISIN-LIKE SERINE PROTEASE"/>
    <property type="match status" value="1"/>
</dbReference>
<comment type="caution">
    <text evidence="3">The sequence shown here is derived from an EMBL/GenBank/DDBJ whole genome shotgun (WGS) entry which is preliminary data.</text>
</comment>
<proteinExistence type="predicted"/>